<dbReference type="AlphaFoldDB" id="A0AAV2YPB0"/>
<keyword evidence="2" id="KW-1185">Reference proteome</keyword>
<feature type="non-terminal residue" evidence="1">
    <location>
        <position position="1"/>
    </location>
</feature>
<gene>
    <name evidence="1" type="ORF">N0F65_006569</name>
</gene>
<dbReference type="PANTHER" id="PTHR19446">
    <property type="entry name" value="REVERSE TRANSCRIPTASES"/>
    <property type="match status" value="1"/>
</dbReference>
<dbReference type="EMBL" id="DAKRPA010000210">
    <property type="protein sequence ID" value="DAZ95316.1"/>
    <property type="molecule type" value="Genomic_DNA"/>
</dbReference>
<accession>A0AAV2YPB0</accession>
<reference evidence="1" key="2">
    <citation type="journal article" date="2023" name="Microbiol Resour">
        <title>Decontamination and Annotation of the Draft Genome Sequence of the Oomycete Lagenidium giganteum ARSEF 373.</title>
        <authorList>
            <person name="Morgan W.R."/>
            <person name="Tartar A."/>
        </authorList>
    </citation>
    <scope>NUCLEOTIDE SEQUENCE</scope>
    <source>
        <strain evidence="1">ARSEF 373</strain>
    </source>
</reference>
<evidence type="ECO:0000313" key="2">
    <source>
        <dbReference type="Proteomes" id="UP001146120"/>
    </source>
</evidence>
<protein>
    <recommendedName>
        <fullName evidence="3">Reverse transcriptase domain-containing protein</fullName>
    </recommendedName>
</protein>
<proteinExistence type="predicted"/>
<evidence type="ECO:0008006" key="3">
    <source>
        <dbReference type="Google" id="ProtNLM"/>
    </source>
</evidence>
<evidence type="ECO:0000313" key="1">
    <source>
        <dbReference type="EMBL" id="DAZ95316.1"/>
    </source>
</evidence>
<dbReference type="Proteomes" id="UP001146120">
    <property type="component" value="Unassembled WGS sequence"/>
</dbReference>
<sequence length="213" mass="23993">ANTCSATATCVEVVAVLKKCHFGKSPGPDRLGNDLYRRHGEQLVPILTPVYNACWQAGVVPRSFQEASVMALPKVATPRTGLDVRPISFLNTDYKLYARILATRLHAHLPQLISRSQSGFVHSRSIHDAIDRSKLLWLQHIRLVRAVALPIIRYTARHIWPSTEDISMVQKGLDTFIWSGSFSPLRRRRGWVSRRVAELSPADGGICYPRVRF</sequence>
<reference evidence="1" key="1">
    <citation type="submission" date="2022-11" db="EMBL/GenBank/DDBJ databases">
        <authorList>
            <person name="Morgan W.R."/>
            <person name="Tartar A."/>
        </authorList>
    </citation>
    <scope>NUCLEOTIDE SEQUENCE</scope>
    <source>
        <strain evidence="1">ARSEF 373</strain>
    </source>
</reference>
<organism evidence="1 2">
    <name type="scientific">Lagenidium giganteum</name>
    <dbReference type="NCBI Taxonomy" id="4803"/>
    <lineage>
        <taxon>Eukaryota</taxon>
        <taxon>Sar</taxon>
        <taxon>Stramenopiles</taxon>
        <taxon>Oomycota</taxon>
        <taxon>Peronosporomycetes</taxon>
        <taxon>Pythiales</taxon>
        <taxon>Pythiaceae</taxon>
    </lineage>
</organism>
<comment type="caution">
    <text evidence="1">The sequence shown here is derived from an EMBL/GenBank/DDBJ whole genome shotgun (WGS) entry which is preliminary data.</text>
</comment>
<name>A0AAV2YPB0_9STRA</name>